<evidence type="ECO:0000313" key="3">
    <source>
        <dbReference type="Proteomes" id="UP001595556"/>
    </source>
</evidence>
<gene>
    <name evidence="2" type="ORF">ACFOEN_06865</name>
</gene>
<dbReference type="Pfam" id="PF01476">
    <property type="entry name" value="LysM"/>
    <property type="match status" value="1"/>
</dbReference>
<dbReference type="PROSITE" id="PS51782">
    <property type="entry name" value="LYSM"/>
    <property type="match status" value="1"/>
</dbReference>
<name>A0ABV7H3M4_9BURK</name>
<sequence length="79" mass="8511">MLPSCGNVDGVAQVNELVTVAAPADESSWHTVVRGDMLSRIAKTAYGNANSYMKILEANEPMLSHPDKIYPGQVLRIPA</sequence>
<proteinExistence type="predicted"/>
<dbReference type="PANTHER" id="PTHR34700">
    <property type="entry name" value="POTASSIUM BINDING PROTEIN KBP"/>
    <property type="match status" value="1"/>
</dbReference>
<dbReference type="CDD" id="cd00118">
    <property type="entry name" value="LysM"/>
    <property type="match status" value="1"/>
</dbReference>
<organism evidence="2 3">
    <name type="scientific">Piscinibacterium candidicorallinum</name>
    <dbReference type="NCBI Taxonomy" id="1793872"/>
    <lineage>
        <taxon>Bacteria</taxon>
        <taxon>Pseudomonadati</taxon>
        <taxon>Pseudomonadota</taxon>
        <taxon>Betaproteobacteria</taxon>
        <taxon>Burkholderiales</taxon>
        <taxon>Piscinibacterium</taxon>
    </lineage>
</organism>
<evidence type="ECO:0000259" key="1">
    <source>
        <dbReference type="PROSITE" id="PS51782"/>
    </source>
</evidence>
<dbReference type="PANTHER" id="PTHR34700:SF8">
    <property type="entry name" value="POTASSIUM BINDING PROTEIN KBP"/>
    <property type="match status" value="1"/>
</dbReference>
<feature type="domain" description="LysM" evidence="1">
    <location>
        <begin position="28"/>
        <end position="77"/>
    </location>
</feature>
<dbReference type="Proteomes" id="UP001595556">
    <property type="component" value="Unassembled WGS sequence"/>
</dbReference>
<dbReference type="SUPFAM" id="SSF54106">
    <property type="entry name" value="LysM domain"/>
    <property type="match status" value="1"/>
</dbReference>
<protein>
    <submittedName>
        <fullName evidence="2">LysM peptidoglycan-binding domain-containing protein</fullName>
    </submittedName>
</protein>
<dbReference type="SMART" id="SM00257">
    <property type="entry name" value="LysM"/>
    <property type="match status" value="1"/>
</dbReference>
<dbReference type="Gene3D" id="3.10.350.10">
    <property type="entry name" value="LysM domain"/>
    <property type="match status" value="1"/>
</dbReference>
<accession>A0ABV7H3M4</accession>
<dbReference type="InterPro" id="IPR018392">
    <property type="entry name" value="LysM"/>
</dbReference>
<dbReference type="EMBL" id="JBHRTI010000003">
    <property type="protein sequence ID" value="MFC3147358.1"/>
    <property type="molecule type" value="Genomic_DNA"/>
</dbReference>
<dbReference type="RefSeq" id="WP_377302298.1">
    <property type="nucleotide sequence ID" value="NZ_CP180191.1"/>
</dbReference>
<reference evidence="3" key="1">
    <citation type="journal article" date="2019" name="Int. J. Syst. Evol. Microbiol.">
        <title>The Global Catalogue of Microorganisms (GCM) 10K type strain sequencing project: providing services to taxonomists for standard genome sequencing and annotation.</title>
        <authorList>
            <consortium name="The Broad Institute Genomics Platform"/>
            <consortium name="The Broad Institute Genome Sequencing Center for Infectious Disease"/>
            <person name="Wu L."/>
            <person name="Ma J."/>
        </authorList>
    </citation>
    <scope>NUCLEOTIDE SEQUENCE [LARGE SCALE GENOMIC DNA]</scope>
    <source>
        <strain evidence="3">KCTC 52168</strain>
    </source>
</reference>
<dbReference type="InterPro" id="IPR036779">
    <property type="entry name" value="LysM_dom_sf"/>
</dbReference>
<keyword evidence="3" id="KW-1185">Reference proteome</keyword>
<dbReference type="InterPro" id="IPR052196">
    <property type="entry name" value="Bact_Kbp"/>
</dbReference>
<evidence type="ECO:0000313" key="2">
    <source>
        <dbReference type="EMBL" id="MFC3147358.1"/>
    </source>
</evidence>
<comment type="caution">
    <text evidence="2">The sequence shown here is derived from an EMBL/GenBank/DDBJ whole genome shotgun (WGS) entry which is preliminary data.</text>
</comment>